<accession>A0ACC1HTT6</accession>
<evidence type="ECO:0000313" key="1">
    <source>
        <dbReference type="EMBL" id="KAJ1679716.1"/>
    </source>
</evidence>
<name>A0ACC1HTT6_9FUNG</name>
<keyword evidence="2" id="KW-1185">Reference proteome</keyword>
<evidence type="ECO:0000313" key="2">
    <source>
        <dbReference type="Proteomes" id="UP001145114"/>
    </source>
</evidence>
<proteinExistence type="predicted"/>
<dbReference type="Proteomes" id="UP001145114">
    <property type="component" value="Unassembled WGS sequence"/>
</dbReference>
<gene>
    <name evidence="1" type="ORF">EV182_001475</name>
</gene>
<comment type="caution">
    <text evidence="1">The sequence shown here is derived from an EMBL/GenBank/DDBJ whole genome shotgun (WGS) entry which is preliminary data.</text>
</comment>
<sequence>MPGFHEKLEPIKPHTADSLTLERKKAQFPVRAMSEHIMGKEWLDRQEKALAILHAEPEIFNRDDRYFHSREQKLDLALKAERRLVELLRQGKISEDDIQMITHILDEKGPFGLHRAMFTPTLELQANEEQKEMFLTKARNYEIIGCYAQTEIGHGSNVQGLETTATFIEETDEFDIHSPTLTACKWWIGSLGIACTHAMVMARLIVRGKDYGPHPIVVPIRSTEDHRPLPGVLVGDLGPKFGFNTMDNGYVLFDHVRVPRFNLLQRFITVLRDGTVSRPPNVDPKVTYGTMVFVRSSIVENMAKELTKALTIAVRYTAVRRQFQGKTDKPTPAGNAESPVLDYSIVQFRLIPILAKNYALLATSRIFLVRYKEYIEQLNRGDFSMMKDIHATSCGLKRWSSDVCISSIDVCRHVCGGHGFSQFSGLNEFFTNVYPNKIWEGDNYLLTQQTARYLIKTLGKIRAGKPVEDTMSSRYLRTYVNSNVAKPAFAGLSVAQLAESPTAQLSLLAYRAAALADSLLKSMAKGQSWNQSLVAMPRLVDAHSDFVVASYFHEHINSLPAGSPLLPILNQLASVFFLNILSTNTGDLFRLPGVPFTADQVDEIEQALLKYIAVVREQAVPLVDALAVPDEKLGSSLGRSDGMVYEHYFNWAQNYPLNTADKGDQIRKIWWDNYIGPVVKTGSNKSGKHFSKL</sequence>
<dbReference type="EMBL" id="JAMZIH010000216">
    <property type="protein sequence ID" value="KAJ1679716.1"/>
    <property type="molecule type" value="Genomic_DNA"/>
</dbReference>
<reference evidence="1" key="1">
    <citation type="submission" date="2022-06" db="EMBL/GenBank/DDBJ databases">
        <title>Phylogenomic reconstructions and comparative analyses of Kickxellomycotina fungi.</title>
        <authorList>
            <person name="Reynolds N.K."/>
            <person name="Stajich J.E."/>
            <person name="Barry K."/>
            <person name="Grigoriev I.V."/>
            <person name="Crous P."/>
            <person name="Smith M.E."/>
        </authorList>
    </citation>
    <scope>NUCLEOTIDE SEQUENCE</scope>
    <source>
        <strain evidence="1">RSA 2271</strain>
    </source>
</reference>
<organism evidence="1 2">
    <name type="scientific">Spiromyces aspiralis</name>
    <dbReference type="NCBI Taxonomy" id="68401"/>
    <lineage>
        <taxon>Eukaryota</taxon>
        <taxon>Fungi</taxon>
        <taxon>Fungi incertae sedis</taxon>
        <taxon>Zoopagomycota</taxon>
        <taxon>Kickxellomycotina</taxon>
        <taxon>Kickxellomycetes</taxon>
        <taxon>Kickxellales</taxon>
        <taxon>Kickxellaceae</taxon>
        <taxon>Spiromyces</taxon>
    </lineage>
</organism>
<protein>
    <submittedName>
        <fullName evidence="1">Uncharacterized protein</fullName>
    </submittedName>
</protein>